<protein>
    <recommendedName>
        <fullName evidence="2 4">Flagellin</fullName>
    </recommendedName>
</protein>
<keyword evidence="4" id="KW-0964">Secreted</keyword>
<sequence length="451" mass="46432">MRINNNLMAMNTHRQLGINSGNGAKSIEKLSSGYRINRAGDDAAGLAISEKMRGQIRGLNMASRNSQDAISLVQTAEGALNETQAILQRMRELSVQSANDTNVDADRTALQNEIDQLTTEIDRIATTTEFNTRKLLNGGAGVAISASNGSVTSLSGTADTTAGVISITAANTTLADKGAVVDAGTTALADASTALGGVGAITINGTSFSFAATDTVQEALDTFNGQTATTGVTATWANGTGFTFTQVNEGSAHSVNVTAASGVFTGGAQSDAGADAILSVGELGGSYSASGNKVEVTSGAYEGLQFTLTADADVSITVGTNNSLKMQIGANETQDMSVSIGDMRADALGVGSVSVATQADAATAITTINDAITSVSDERAKLGAVQNRLEHTIKNLDTSSENLQASESRIRDVDMAKEMMEFTKNNILQQAAQAMLAQANQQPQGVLQLLR</sequence>
<dbReference type="Proteomes" id="UP000767854">
    <property type="component" value="Unassembled WGS sequence"/>
</dbReference>
<organism evidence="8 9">
    <name type="scientific">Fusibacter tunisiensis</name>
    <dbReference type="NCBI Taxonomy" id="1008308"/>
    <lineage>
        <taxon>Bacteria</taxon>
        <taxon>Bacillati</taxon>
        <taxon>Bacillota</taxon>
        <taxon>Clostridia</taxon>
        <taxon>Eubacteriales</taxon>
        <taxon>Eubacteriales Family XII. Incertae Sedis</taxon>
        <taxon>Fusibacter</taxon>
    </lineage>
</organism>
<evidence type="ECO:0000256" key="2">
    <source>
        <dbReference type="ARBA" id="ARBA00020110"/>
    </source>
</evidence>
<proteinExistence type="inferred from homology"/>
<name>A0ABS2MPK6_9FIRM</name>
<feature type="domain" description="Flagellin C-terminal" evidence="7">
    <location>
        <begin position="366"/>
        <end position="450"/>
    </location>
</feature>
<dbReference type="Gene3D" id="1.20.1330.10">
    <property type="entry name" value="f41 fragment of flagellin, N-terminal domain"/>
    <property type="match status" value="2"/>
</dbReference>
<gene>
    <name evidence="8" type="ORF">JOC49_000845</name>
</gene>
<accession>A0ABS2MPK6</accession>
<keyword evidence="5" id="KW-0175">Coiled coil</keyword>
<evidence type="ECO:0000313" key="9">
    <source>
        <dbReference type="Proteomes" id="UP000767854"/>
    </source>
</evidence>
<dbReference type="RefSeq" id="WP_204662712.1">
    <property type="nucleotide sequence ID" value="NZ_JAFBDT010000004.1"/>
</dbReference>
<evidence type="ECO:0000259" key="6">
    <source>
        <dbReference type="Pfam" id="PF00669"/>
    </source>
</evidence>
<evidence type="ECO:0000256" key="3">
    <source>
        <dbReference type="ARBA" id="ARBA00023143"/>
    </source>
</evidence>
<dbReference type="InterPro" id="IPR042187">
    <property type="entry name" value="Flagellin_C_sub2"/>
</dbReference>
<dbReference type="PRINTS" id="PR00207">
    <property type="entry name" value="FLAGELLIN"/>
</dbReference>
<dbReference type="InterPro" id="IPR046358">
    <property type="entry name" value="Flagellin_C"/>
</dbReference>
<dbReference type="PANTHER" id="PTHR42792">
    <property type="entry name" value="FLAGELLIN"/>
    <property type="match status" value="1"/>
</dbReference>
<keyword evidence="8" id="KW-0282">Flagellum</keyword>
<feature type="domain" description="Flagellin N-terminal" evidence="6">
    <location>
        <begin position="3"/>
        <end position="138"/>
    </location>
</feature>
<keyword evidence="3 4" id="KW-0975">Bacterial flagellum</keyword>
<evidence type="ECO:0000256" key="5">
    <source>
        <dbReference type="SAM" id="Coils"/>
    </source>
</evidence>
<evidence type="ECO:0000313" key="8">
    <source>
        <dbReference type="EMBL" id="MBM7561325.1"/>
    </source>
</evidence>
<comment type="function">
    <text evidence="4">Flagellin is the subunit protein which polymerizes to form the filaments of bacterial flagella.</text>
</comment>
<keyword evidence="8" id="KW-0966">Cell projection</keyword>
<dbReference type="Pfam" id="PF00669">
    <property type="entry name" value="Flagellin_N"/>
    <property type="match status" value="1"/>
</dbReference>
<evidence type="ECO:0000256" key="4">
    <source>
        <dbReference type="RuleBase" id="RU362073"/>
    </source>
</evidence>
<evidence type="ECO:0000259" key="7">
    <source>
        <dbReference type="Pfam" id="PF00700"/>
    </source>
</evidence>
<dbReference type="PANTHER" id="PTHR42792:SF2">
    <property type="entry name" value="FLAGELLIN"/>
    <property type="match status" value="1"/>
</dbReference>
<dbReference type="Gene3D" id="6.10.10.10">
    <property type="entry name" value="Flagellar export chaperone, C-terminal domain"/>
    <property type="match status" value="1"/>
</dbReference>
<dbReference type="SUPFAM" id="SSF64518">
    <property type="entry name" value="Phase 1 flagellin"/>
    <property type="match status" value="1"/>
</dbReference>
<keyword evidence="8" id="KW-0969">Cilium</keyword>
<comment type="caution">
    <text evidence="8">The sequence shown here is derived from an EMBL/GenBank/DDBJ whole genome shotgun (WGS) entry which is preliminary data.</text>
</comment>
<dbReference type="InterPro" id="IPR001029">
    <property type="entry name" value="Flagellin_N"/>
</dbReference>
<keyword evidence="9" id="KW-1185">Reference proteome</keyword>
<evidence type="ECO:0000256" key="1">
    <source>
        <dbReference type="ARBA" id="ARBA00005709"/>
    </source>
</evidence>
<dbReference type="EMBL" id="JAFBDT010000004">
    <property type="protein sequence ID" value="MBM7561325.1"/>
    <property type="molecule type" value="Genomic_DNA"/>
</dbReference>
<feature type="coiled-coil region" evidence="5">
    <location>
        <begin position="73"/>
        <end position="127"/>
    </location>
</feature>
<comment type="similarity">
    <text evidence="1 4">Belongs to the bacterial flagellin family.</text>
</comment>
<dbReference type="Pfam" id="PF00700">
    <property type="entry name" value="Flagellin_C"/>
    <property type="match status" value="1"/>
</dbReference>
<reference evidence="8 9" key="1">
    <citation type="submission" date="2021-01" db="EMBL/GenBank/DDBJ databases">
        <title>Genomic Encyclopedia of Type Strains, Phase IV (KMG-IV): sequencing the most valuable type-strain genomes for metagenomic binning, comparative biology and taxonomic classification.</title>
        <authorList>
            <person name="Goeker M."/>
        </authorList>
    </citation>
    <scope>NUCLEOTIDE SEQUENCE [LARGE SCALE GENOMIC DNA]</scope>
    <source>
        <strain evidence="8 9">DSM 24436</strain>
    </source>
</reference>
<dbReference type="InterPro" id="IPR001492">
    <property type="entry name" value="Flagellin"/>
</dbReference>
<comment type="subcellular location">
    <subcellularLocation>
        <location evidence="4">Secreted</location>
    </subcellularLocation>
    <subcellularLocation>
        <location evidence="4">Bacterial flagellum</location>
    </subcellularLocation>
</comment>